<accession>A0A1G2CR03</accession>
<proteinExistence type="predicted"/>
<evidence type="ECO:0000313" key="1">
    <source>
        <dbReference type="EMBL" id="OGZ03814.1"/>
    </source>
</evidence>
<evidence type="ECO:0000313" key="2">
    <source>
        <dbReference type="Proteomes" id="UP000178841"/>
    </source>
</evidence>
<dbReference type="STRING" id="1798657.A2648_02570"/>
<name>A0A1G2CR03_9BACT</name>
<protein>
    <recommendedName>
        <fullName evidence="3">SHS2 domain-containing protein</fullName>
    </recommendedName>
</protein>
<dbReference type="AlphaFoldDB" id="A0A1G2CR03"/>
<reference evidence="1 2" key="1">
    <citation type="journal article" date="2016" name="Nat. Commun.">
        <title>Thousands of microbial genomes shed light on interconnected biogeochemical processes in an aquifer system.</title>
        <authorList>
            <person name="Anantharaman K."/>
            <person name="Brown C.T."/>
            <person name="Hug L.A."/>
            <person name="Sharon I."/>
            <person name="Castelle C.J."/>
            <person name="Probst A.J."/>
            <person name="Thomas B.C."/>
            <person name="Singh A."/>
            <person name="Wilkins M.J."/>
            <person name="Karaoz U."/>
            <person name="Brodie E.L."/>
            <person name="Williams K.H."/>
            <person name="Hubbard S.S."/>
            <person name="Banfield J.F."/>
        </authorList>
    </citation>
    <scope>NUCLEOTIDE SEQUENCE [LARGE SCALE GENOMIC DNA]</scope>
</reference>
<dbReference type="SUPFAM" id="SSF53067">
    <property type="entry name" value="Actin-like ATPase domain"/>
    <property type="match status" value="1"/>
</dbReference>
<evidence type="ECO:0008006" key="3">
    <source>
        <dbReference type="Google" id="ProtNLM"/>
    </source>
</evidence>
<dbReference type="EMBL" id="MHLH01000015">
    <property type="protein sequence ID" value="OGZ03814.1"/>
    <property type="molecule type" value="Genomic_DNA"/>
</dbReference>
<dbReference type="InterPro" id="IPR043129">
    <property type="entry name" value="ATPase_NBD"/>
</dbReference>
<comment type="caution">
    <text evidence="1">The sequence shown here is derived from an EMBL/GenBank/DDBJ whole genome shotgun (WGS) entry which is preliminary data.</text>
</comment>
<gene>
    <name evidence="1" type="ORF">A2648_02570</name>
</gene>
<dbReference type="Proteomes" id="UP000178841">
    <property type="component" value="Unassembled WGS sequence"/>
</dbReference>
<sequence>MGLFSLSSRNKEVTLIVDVGSASVGASLVLISPDSKTQPTTIESVRVPIKFQERFRFNYFVDLMLRAVETSVSSLIRISKEKPVNIHCFIASPWYASQVRKISLKKDKEFIFDGNLFNSLVNEEAKNFEKDVINSPHFKEHTYFLEKEVVDITLNGYHVEKPFGIKVRKAELSLFLSIASKNIITEIQERIEKIFPRCIIEFHTFLLPFFTATRDIFSEHRDFLLIDVGGEVTDIALIKDQNIKESISIPLGRNFVLRKSAQLMKKNVEEVQSLLFFMTEGKLGVSAKEKIEKVFYSVRQEWLKMFHQALLEVSSNNFLPSTVFLTSDADVLRWFMESITSEEYGQYALSAEKFSVIPVGLSVLSKHIKFDDTIEKDQFMALEALYLSKLTKK</sequence>
<organism evidence="1 2">
    <name type="scientific">Candidatus Lloydbacteria bacterium RIFCSPHIGHO2_01_FULL_41_20</name>
    <dbReference type="NCBI Taxonomy" id="1798657"/>
    <lineage>
        <taxon>Bacteria</taxon>
        <taxon>Candidatus Lloydiibacteriota</taxon>
    </lineage>
</organism>